<name>A0A4Q9GSQ6_9MICO</name>
<dbReference type="Proteomes" id="UP000294194">
    <property type="component" value="Unassembled WGS sequence"/>
</dbReference>
<feature type="compositionally biased region" description="Low complexity" evidence="1">
    <location>
        <begin position="79"/>
        <end position="91"/>
    </location>
</feature>
<dbReference type="InterPro" id="IPR036869">
    <property type="entry name" value="J_dom_sf"/>
</dbReference>
<evidence type="ECO:0000256" key="1">
    <source>
        <dbReference type="SAM" id="MobiDB-lite"/>
    </source>
</evidence>
<reference evidence="4" key="1">
    <citation type="submission" date="2019-02" db="EMBL/GenBank/DDBJ databases">
        <title>Glaciihabitans arcticus sp. nov., a psychrotolerant bacterium isolated from polar soil.</title>
        <authorList>
            <person name="Dahal R.H."/>
        </authorList>
    </citation>
    <scope>NUCLEOTIDE SEQUENCE [LARGE SCALE GENOMIC DNA]</scope>
    <source>
        <strain evidence="4">RP-3-7</strain>
    </source>
</reference>
<comment type="caution">
    <text evidence="3">The sequence shown here is derived from an EMBL/GenBank/DDBJ whole genome shotgun (WGS) entry which is preliminary data.</text>
</comment>
<gene>
    <name evidence="3" type="ORF">EYE40_04120</name>
</gene>
<dbReference type="EMBL" id="SISG01000001">
    <property type="protein sequence ID" value="TBN56648.1"/>
    <property type="molecule type" value="Genomic_DNA"/>
</dbReference>
<dbReference type="Gene3D" id="1.10.287.110">
    <property type="entry name" value="DnaJ domain"/>
    <property type="match status" value="1"/>
</dbReference>
<proteinExistence type="predicted"/>
<dbReference type="AlphaFoldDB" id="A0A4Q9GSQ6"/>
<dbReference type="RefSeq" id="WP_130980758.1">
    <property type="nucleotide sequence ID" value="NZ_SISG01000001.1"/>
</dbReference>
<accession>A0A4Q9GSQ6</accession>
<organism evidence="3 4">
    <name type="scientific">Glaciihabitans arcticus</name>
    <dbReference type="NCBI Taxonomy" id="2668039"/>
    <lineage>
        <taxon>Bacteria</taxon>
        <taxon>Bacillati</taxon>
        <taxon>Actinomycetota</taxon>
        <taxon>Actinomycetes</taxon>
        <taxon>Micrococcales</taxon>
        <taxon>Microbacteriaceae</taxon>
        <taxon>Glaciihabitans</taxon>
    </lineage>
</organism>
<keyword evidence="4" id="KW-1185">Reference proteome</keyword>
<feature type="domain" description="J" evidence="2">
    <location>
        <begin position="9"/>
        <end position="70"/>
    </location>
</feature>
<dbReference type="PROSITE" id="PS50076">
    <property type="entry name" value="DNAJ_2"/>
    <property type="match status" value="1"/>
</dbReference>
<evidence type="ECO:0000259" key="2">
    <source>
        <dbReference type="PROSITE" id="PS50076"/>
    </source>
</evidence>
<dbReference type="PRINTS" id="PR00625">
    <property type="entry name" value="JDOMAIN"/>
</dbReference>
<dbReference type="InterPro" id="IPR052276">
    <property type="entry name" value="Diphthamide-biosynth_chaperone"/>
</dbReference>
<dbReference type="SMART" id="SM00271">
    <property type="entry name" value="DnaJ"/>
    <property type="match status" value="1"/>
</dbReference>
<evidence type="ECO:0000313" key="3">
    <source>
        <dbReference type="EMBL" id="TBN56648.1"/>
    </source>
</evidence>
<feature type="region of interest" description="Disordered" evidence="1">
    <location>
        <begin position="64"/>
        <end position="98"/>
    </location>
</feature>
<evidence type="ECO:0000313" key="4">
    <source>
        <dbReference type="Proteomes" id="UP000294194"/>
    </source>
</evidence>
<dbReference type="Pfam" id="PF00226">
    <property type="entry name" value="DnaJ"/>
    <property type="match status" value="1"/>
</dbReference>
<protein>
    <submittedName>
        <fullName evidence="3">Molecular chaperone DnaJ</fullName>
    </submittedName>
</protein>
<dbReference type="InterPro" id="IPR001623">
    <property type="entry name" value="DnaJ_domain"/>
</dbReference>
<dbReference type="PANTHER" id="PTHR44240:SF10">
    <property type="entry name" value="J DOMAIN-CONTAINING PROTEIN"/>
    <property type="match status" value="1"/>
</dbReference>
<dbReference type="PANTHER" id="PTHR44240">
    <property type="entry name" value="DNAJ DOMAIN (PROKARYOTIC HEAT SHOCK PROTEIN)-RELATED"/>
    <property type="match status" value="1"/>
</dbReference>
<dbReference type="SUPFAM" id="SSF46565">
    <property type="entry name" value="Chaperone J-domain"/>
    <property type="match status" value="1"/>
</dbReference>
<sequence>MMASPLSASPYEILGVTPSATNDELRRAYRARLRASHPDTGGEASEFHAVQAAWELVGTPEARASYDRQGGTSPGETFAARPARASTTSRPQARSYGHPGGWRREKYLGLMREWVGRGVDLPDPYDPSLVRSAPRDIRHVLSDALAEEATARSLSDLGIAYTIWHDVATAEGSTSYAPGDDASKLDHIVLGPTGLFGVLSEDWAAPVRIKRGELIGEGLLDGERPFHSLATRAKVIARAAKVRFTALVIVIPDDAFPDSLTEVGKVRGYPAVLVHRSRLAGLMRSGIDNDDPVGGNELFDARTRLQSTVRFV</sequence>